<accession>I7K925</accession>
<dbReference type="Pfam" id="PF01568">
    <property type="entry name" value="Molydop_binding"/>
    <property type="match status" value="1"/>
</dbReference>
<dbReference type="PANTHER" id="PTHR43742">
    <property type="entry name" value="TRIMETHYLAMINE-N-OXIDE REDUCTASE"/>
    <property type="match status" value="1"/>
</dbReference>
<dbReference type="PROSITE" id="PS51669">
    <property type="entry name" value="4FE4S_MOW_BIS_MGD"/>
    <property type="match status" value="1"/>
</dbReference>
<evidence type="ECO:0000313" key="9">
    <source>
        <dbReference type="EMBL" id="CCJ34090.1"/>
    </source>
</evidence>
<comment type="similarity">
    <text evidence="2">Belongs to the prokaryotic molybdopterin-containing oxidoreductase family.</text>
</comment>
<feature type="domain" description="4Fe-4S Mo/W bis-MGD-type" evidence="8">
    <location>
        <begin position="1"/>
        <end position="57"/>
    </location>
</feature>
<evidence type="ECO:0000256" key="6">
    <source>
        <dbReference type="ARBA" id="ARBA00023004"/>
    </source>
</evidence>
<dbReference type="Proteomes" id="UP000007652">
    <property type="component" value="Unassembled WGS sequence"/>
</dbReference>
<proteinExistence type="inferred from homology"/>
<dbReference type="SUPFAM" id="SSF50692">
    <property type="entry name" value="ADC-like"/>
    <property type="match status" value="1"/>
</dbReference>
<evidence type="ECO:0000256" key="5">
    <source>
        <dbReference type="ARBA" id="ARBA00023002"/>
    </source>
</evidence>
<keyword evidence="7" id="KW-0411">Iron-sulfur</keyword>
<dbReference type="InterPro" id="IPR050612">
    <property type="entry name" value="Prok_Mopterin_Oxidored"/>
</dbReference>
<keyword evidence="5" id="KW-0560">Oxidoreductase</keyword>
<name>I7K925_9CLOT</name>
<gene>
    <name evidence="9" type="ORF">CAAU_2006</name>
</gene>
<dbReference type="GO" id="GO:0043546">
    <property type="term" value="F:molybdopterin cofactor binding"/>
    <property type="evidence" value="ECO:0007669"/>
    <property type="project" value="InterPro"/>
</dbReference>
<evidence type="ECO:0000256" key="4">
    <source>
        <dbReference type="ARBA" id="ARBA00022723"/>
    </source>
</evidence>
<keyword evidence="6" id="KW-0408">Iron</keyword>
<dbReference type="Pfam" id="PF04879">
    <property type="entry name" value="Molybdop_Fe4S4"/>
    <property type="match status" value="1"/>
</dbReference>
<organism evidence="9 10">
    <name type="scientific">Caloramator australicus RC3</name>
    <dbReference type="NCBI Taxonomy" id="857293"/>
    <lineage>
        <taxon>Bacteria</taxon>
        <taxon>Bacillati</taxon>
        <taxon>Bacillota</taxon>
        <taxon>Clostridia</taxon>
        <taxon>Eubacteriales</taxon>
        <taxon>Clostridiaceae</taxon>
        <taxon>Caloramator</taxon>
    </lineage>
</organism>
<reference evidence="9 10" key="1">
    <citation type="journal article" date="2011" name="J. Bacteriol.">
        <title>Draft genome sequence of Caloramator australicus strain RC3T, a thermoanaerobe from the Great Artesian Basin of Australia.</title>
        <authorList>
            <person name="Ogg C.D."/>
            <person name="Patel B.K.C."/>
        </authorList>
    </citation>
    <scope>NUCLEOTIDE SEQUENCE [LARGE SCALE GENOMIC DNA]</scope>
    <source>
        <strain evidence="9 10">RC3</strain>
    </source>
</reference>
<dbReference type="PANTHER" id="PTHR43742:SF6">
    <property type="entry name" value="OXIDOREDUCTASE YYAE-RELATED"/>
    <property type="match status" value="1"/>
</dbReference>
<dbReference type="STRING" id="857293.CAAU_2006"/>
<dbReference type="eggNOG" id="COG0243">
    <property type="taxonomic scope" value="Bacteria"/>
</dbReference>
<protein>
    <submittedName>
        <fullName evidence="9">YoaE</fullName>
    </submittedName>
</protein>
<evidence type="ECO:0000256" key="2">
    <source>
        <dbReference type="ARBA" id="ARBA00010312"/>
    </source>
</evidence>
<dbReference type="EMBL" id="CAKP01000105">
    <property type="protein sequence ID" value="CCJ34090.1"/>
    <property type="molecule type" value="Genomic_DNA"/>
</dbReference>
<dbReference type="GO" id="GO:0051536">
    <property type="term" value="F:iron-sulfur cluster binding"/>
    <property type="evidence" value="ECO:0007669"/>
    <property type="project" value="UniProtKB-KW"/>
</dbReference>
<dbReference type="SUPFAM" id="SSF53706">
    <property type="entry name" value="Formate dehydrogenase/DMSO reductase, domains 1-3"/>
    <property type="match status" value="1"/>
</dbReference>
<dbReference type="InterPro" id="IPR006655">
    <property type="entry name" value="Mopterin_OxRdtase_prok_CS"/>
</dbReference>
<dbReference type="RefSeq" id="WP_008909347.1">
    <property type="nucleotide sequence ID" value="NZ_CAKP01000105.1"/>
</dbReference>
<evidence type="ECO:0000256" key="7">
    <source>
        <dbReference type="ARBA" id="ARBA00023014"/>
    </source>
</evidence>
<sequence length="657" mass="74992">MKIRSGCPRDCYGGCSVILTVENDRIVNIEGDPLNKATQGYICLKGKSYLEKNYGDKRLKFPLKRVGERGEGRFVRVSWEEAIEEISKKIDYYQNISPKSIMFYKGSGEIGIFSKCAFGFWNQLKGYTTTYGDLCFSAGLEGVIQTYGKAIHNAPWDLENAKCIVLWGKNSAETNFQEMLFIKKAKNNGAKVIVIDPVKTKTAKEADYFIQIMPGKDLLFALGLANYLIKNKMIDEEFIDKYTYGFEEFKTYVEKFDLKTVATICKINEEEITKLARLIWDNRPLSLVCGLGLQRRINGGQTIRAIGLIPALVGSVGIEGGGFRYANLSEPKLKWPFLIDPPEEVDYVHVSEIGKEIIEKNIKMLFVQSANPVVSNPDSKNIRKAISQLDFIVVIEQYLSDTAKFADYILPAAATFEYYDILKSYWHPYVIFMDKAHDPLEECKHESEIYRMLAKKLKLNLDYIPENNIDNIEKILKASGIEKSLEELKNAPYLPEDYDEVAFRDRKFNTVTGKIQFKSKTMKRWKMSLIPEYIENKRTDYPLMLISYHSYEKINSQYSEIDKIKKLLGAPKAKINPEDARIRNINHGDKIKIFNDMGAIYAYAEVTSDIKEGVISIPFGFLAEEKANVNDIVESMKTDIGNGTAFHDNYVEVIKLD</sequence>
<dbReference type="SMART" id="SM00926">
    <property type="entry name" value="Molybdop_Fe4S4"/>
    <property type="match status" value="1"/>
</dbReference>
<evidence type="ECO:0000256" key="1">
    <source>
        <dbReference type="ARBA" id="ARBA00001942"/>
    </source>
</evidence>
<evidence type="ECO:0000256" key="3">
    <source>
        <dbReference type="ARBA" id="ARBA00022505"/>
    </source>
</evidence>
<dbReference type="Pfam" id="PF00384">
    <property type="entry name" value="Molybdopterin"/>
    <property type="match status" value="1"/>
</dbReference>
<dbReference type="AlphaFoldDB" id="I7K925"/>
<dbReference type="GO" id="GO:0046872">
    <property type="term" value="F:metal ion binding"/>
    <property type="evidence" value="ECO:0007669"/>
    <property type="project" value="UniProtKB-KW"/>
</dbReference>
<dbReference type="GO" id="GO:0016491">
    <property type="term" value="F:oxidoreductase activity"/>
    <property type="evidence" value="ECO:0007669"/>
    <property type="project" value="UniProtKB-KW"/>
</dbReference>
<dbReference type="InterPro" id="IPR009010">
    <property type="entry name" value="Asp_de-COase-like_dom_sf"/>
</dbReference>
<comment type="cofactor">
    <cofactor evidence="1">
        <name>Mo-bis(molybdopterin guanine dinucleotide)</name>
        <dbReference type="ChEBI" id="CHEBI:60539"/>
    </cofactor>
</comment>
<keyword evidence="4" id="KW-0479">Metal-binding</keyword>
<dbReference type="CDD" id="cd02766">
    <property type="entry name" value="MopB_3"/>
    <property type="match status" value="1"/>
</dbReference>
<dbReference type="InterPro" id="IPR006657">
    <property type="entry name" value="MoPterin_dinucl-bd_dom"/>
</dbReference>
<dbReference type="Gene3D" id="3.40.228.10">
    <property type="entry name" value="Dimethylsulfoxide Reductase, domain 2"/>
    <property type="match status" value="1"/>
</dbReference>
<dbReference type="Gene3D" id="3.30.2070.10">
    <property type="entry name" value="Formate dehydrogenase/DMSO reductase"/>
    <property type="match status" value="1"/>
</dbReference>
<dbReference type="InterPro" id="IPR006963">
    <property type="entry name" value="Mopterin_OxRdtase_4Fe-4S_dom"/>
</dbReference>
<dbReference type="OrthoDB" id="9803192at2"/>
<evidence type="ECO:0000259" key="8">
    <source>
        <dbReference type="PROSITE" id="PS51669"/>
    </source>
</evidence>
<dbReference type="Gene3D" id="2.40.40.20">
    <property type="match status" value="1"/>
</dbReference>
<dbReference type="PROSITE" id="PS00932">
    <property type="entry name" value="MOLYBDOPTERIN_PROK_3"/>
    <property type="match status" value="1"/>
</dbReference>
<dbReference type="Gene3D" id="2.20.25.90">
    <property type="entry name" value="ADC-like domains"/>
    <property type="match status" value="1"/>
</dbReference>
<keyword evidence="10" id="KW-1185">Reference proteome</keyword>
<evidence type="ECO:0000313" key="10">
    <source>
        <dbReference type="Proteomes" id="UP000007652"/>
    </source>
</evidence>
<dbReference type="Gene3D" id="3.40.50.740">
    <property type="match status" value="1"/>
</dbReference>
<dbReference type="InterPro" id="IPR006656">
    <property type="entry name" value="Mopterin_OxRdtase"/>
</dbReference>
<keyword evidence="3" id="KW-0500">Molybdenum</keyword>
<dbReference type="PROSITE" id="PS00490">
    <property type="entry name" value="MOLYBDOPTERIN_PROK_2"/>
    <property type="match status" value="1"/>
</dbReference>
<comment type="caution">
    <text evidence="9">The sequence shown here is derived from an EMBL/GenBank/DDBJ whole genome shotgun (WGS) entry which is preliminary data.</text>
</comment>